<sequence length="38" mass="4453">MFCPGLYYNYKIDRNGKGLEPAKEMGMKKTAERQKNIE</sequence>
<proteinExistence type="predicted"/>
<dbReference type="HOGENOM" id="CLU_3326588_0_0_9"/>
<protein>
    <submittedName>
        <fullName evidence="1">Uncharacterized protein</fullName>
    </submittedName>
</protein>
<gene>
    <name evidence="1" type="ORF">CLOLEP_00025</name>
</gene>
<dbReference type="AlphaFoldDB" id="A7VNA1"/>
<reference evidence="1 2" key="1">
    <citation type="submission" date="2007-08" db="EMBL/GenBank/DDBJ databases">
        <title>Draft genome sequence of Clostridium leptum (DSM 753).</title>
        <authorList>
            <person name="Sudarsanam P."/>
            <person name="Ley R."/>
            <person name="Guruge J."/>
            <person name="Turnbaugh P.J."/>
            <person name="Mahowald M."/>
            <person name="Liep D."/>
            <person name="Gordon J."/>
        </authorList>
    </citation>
    <scope>NUCLEOTIDE SEQUENCE [LARGE SCALE GENOMIC DNA]</scope>
    <source>
        <strain evidence="1 2">DSM 753</strain>
    </source>
</reference>
<evidence type="ECO:0000313" key="1">
    <source>
        <dbReference type="EMBL" id="EDO63171.1"/>
    </source>
</evidence>
<dbReference type="EMBL" id="ABCB02000004">
    <property type="protein sequence ID" value="EDO63171.1"/>
    <property type="molecule type" value="Genomic_DNA"/>
</dbReference>
<evidence type="ECO:0000313" key="2">
    <source>
        <dbReference type="Proteomes" id="UP000003490"/>
    </source>
</evidence>
<comment type="caution">
    <text evidence="1">The sequence shown here is derived from an EMBL/GenBank/DDBJ whole genome shotgun (WGS) entry which is preliminary data.</text>
</comment>
<organism evidence="1 2">
    <name type="scientific">[Clostridium] leptum DSM 753</name>
    <dbReference type="NCBI Taxonomy" id="428125"/>
    <lineage>
        <taxon>Bacteria</taxon>
        <taxon>Bacillati</taxon>
        <taxon>Bacillota</taxon>
        <taxon>Clostridia</taxon>
        <taxon>Eubacteriales</taxon>
        <taxon>Oscillospiraceae</taxon>
        <taxon>Oscillospiraceae incertae sedis</taxon>
    </lineage>
</organism>
<dbReference type="Proteomes" id="UP000003490">
    <property type="component" value="Unassembled WGS sequence"/>
</dbReference>
<accession>A7VNA1</accession>
<reference evidence="1 2" key="2">
    <citation type="submission" date="2007-08" db="EMBL/GenBank/DDBJ databases">
        <authorList>
            <person name="Fulton L."/>
            <person name="Clifton S."/>
            <person name="Fulton B."/>
            <person name="Xu J."/>
            <person name="Minx P."/>
            <person name="Pepin K.H."/>
            <person name="Johnson M."/>
            <person name="Thiruvilangam P."/>
            <person name="Bhonagiri V."/>
            <person name="Nash W.E."/>
            <person name="Wang C."/>
            <person name="Mardis E.R."/>
            <person name="Wilson R.K."/>
        </authorList>
    </citation>
    <scope>NUCLEOTIDE SEQUENCE [LARGE SCALE GENOMIC DNA]</scope>
    <source>
        <strain evidence="1 2">DSM 753</strain>
    </source>
</reference>
<name>A7VNA1_9FIRM</name>